<protein>
    <submittedName>
        <fullName evidence="1">Desiccation-related protein PCC13-62</fullName>
    </submittedName>
</protein>
<evidence type="ECO:0000313" key="2">
    <source>
        <dbReference type="Proteomes" id="UP000283530"/>
    </source>
</evidence>
<sequence length="187" mass="20801">MDLSPSYFAELMDRAFGQSLNPPFNPYANNINFLLVAYVLPYTALTSYEGLKSHLQSPISRRLCDGLLGVQSMQDAVIRPLLYEHATMKVEPYGVTMAEFTNRISELRNRLGRNGIKDEGNVVPPVMGAEGKLAGNLLADNSYSLCYQRAPREILRILYGKGIARVPRGYFPEGANGQIARSYLHNA</sequence>
<dbReference type="OrthoDB" id="1001765at2759"/>
<dbReference type="PANTHER" id="PTHR31694:SF12">
    <property type="entry name" value="DESICCATION-LIKE PROTEIN"/>
    <property type="match status" value="1"/>
</dbReference>
<dbReference type="AlphaFoldDB" id="A0A443N3S4"/>
<comment type="caution">
    <text evidence="1">The sequence shown here is derived from an EMBL/GenBank/DDBJ whole genome shotgun (WGS) entry which is preliminary data.</text>
</comment>
<gene>
    <name evidence="1" type="ORF">CKAN_00142500</name>
</gene>
<evidence type="ECO:0000313" key="1">
    <source>
        <dbReference type="EMBL" id="RWR73169.1"/>
    </source>
</evidence>
<organism evidence="1 2">
    <name type="scientific">Cinnamomum micranthum f. kanehirae</name>
    <dbReference type="NCBI Taxonomy" id="337451"/>
    <lineage>
        <taxon>Eukaryota</taxon>
        <taxon>Viridiplantae</taxon>
        <taxon>Streptophyta</taxon>
        <taxon>Embryophyta</taxon>
        <taxon>Tracheophyta</taxon>
        <taxon>Spermatophyta</taxon>
        <taxon>Magnoliopsida</taxon>
        <taxon>Magnoliidae</taxon>
        <taxon>Laurales</taxon>
        <taxon>Lauraceae</taxon>
        <taxon>Cinnamomum</taxon>
    </lineage>
</organism>
<dbReference type="Proteomes" id="UP000283530">
    <property type="component" value="Unassembled WGS sequence"/>
</dbReference>
<dbReference type="EMBL" id="QPKB01000001">
    <property type="protein sequence ID" value="RWR73169.1"/>
    <property type="molecule type" value="Genomic_DNA"/>
</dbReference>
<dbReference type="Pfam" id="PF13668">
    <property type="entry name" value="Ferritin_2"/>
    <property type="match status" value="1"/>
</dbReference>
<name>A0A443N3S4_9MAGN</name>
<dbReference type="InterPro" id="IPR052965">
    <property type="entry name" value="Pigment-catalase-like"/>
</dbReference>
<dbReference type="PANTHER" id="PTHR31694">
    <property type="entry name" value="DESICCATION-LIKE PROTEIN"/>
    <property type="match status" value="1"/>
</dbReference>
<proteinExistence type="predicted"/>
<keyword evidence="2" id="KW-1185">Reference proteome</keyword>
<accession>A0A443N3S4</accession>
<reference evidence="1 2" key="1">
    <citation type="journal article" date="2019" name="Nat. Plants">
        <title>Stout camphor tree genome fills gaps in understanding of flowering plant genome evolution.</title>
        <authorList>
            <person name="Chaw S.M."/>
            <person name="Liu Y.C."/>
            <person name="Wu Y.W."/>
            <person name="Wang H.Y."/>
            <person name="Lin C.I."/>
            <person name="Wu C.S."/>
            <person name="Ke H.M."/>
            <person name="Chang L.Y."/>
            <person name="Hsu C.Y."/>
            <person name="Yang H.T."/>
            <person name="Sudianto E."/>
            <person name="Hsu M.H."/>
            <person name="Wu K.P."/>
            <person name="Wang L.N."/>
            <person name="Leebens-Mack J.H."/>
            <person name="Tsai I.J."/>
        </authorList>
    </citation>
    <scope>NUCLEOTIDE SEQUENCE [LARGE SCALE GENOMIC DNA]</scope>
    <source>
        <strain evidence="2">cv. Chaw 1501</strain>
        <tissue evidence="1">Young leaves</tissue>
    </source>
</reference>